<feature type="domain" description="IrrE N-terminal-like" evidence="1">
    <location>
        <begin position="13"/>
        <end position="136"/>
    </location>
</feature>
<evidence type="ECO:0000313" key="2">
    <source>
        <dbReference type="EMBL" id="ABG82454.1"/>
    </source>
</evidence>
<dbReference type="eggNOG" id="COG2856">
    <property type="taxonomic scope" value="Bacteria"/>
</dbReference>
<dbReference type="PaxDb" id="195103-CPF_1607"/>
<dbReference type="InterPro" id="IPR010359">
    <property type="entry name" value="IrrE_HExxH"/>
</dbReference>
<dbReference type="STRING" id="195103.CPF_1607"/>
<dbReference type="KEGG" id="cpf:CPF_1607"/>
<dbReference type="EMBL" id="CP000246">
    <property type="protein sequence ID" value="ABG82454.1"/>
    <property type="molecule type" value="Genomic_DNA"/>
</dbReference>
<name>A0A0H2YNS0_CLOP1</name>
<dbReference type="HOGENOM" id="CLU_134323_0_0_9"/>
<gene>
    <name evidence="2" type="ordered locus">CPF_1607</name>
</gene>
<dbReference type="Pfam" id="PF06114">
    <property type="entry name" value="Peptidase_M78"/>
    <property type="match status" value="1"/>
</dbReference>
<evidence type="ECO:0000259" key="1">
    <source>
        <dbReference type="Pfam" id="PF06114"/>
    </source>
</evidence>
<organism evidence="2 3">
    <name type="scientific">Clostridium perfringens (strain ATCC 13124 / DSM 756 / JCM 1290 / NCIMB 6125 / NCTC 8237 / Type A)</name>
    <dbReference type="NCBI Taxonomy" id="195103"/>
    <lineage>
        <taxon>Bacteria</taxon>
        <taxon>Bacillati</taxon>
        <taxon>Bacillota</taxon>
        <taxon>Clostridia</taxon>
        <taxon>Eubacteriales</taxon>
        <taxon>Clostridiaceae</taxon>
        <taxon>Clostridium</taxon>
    </lineage>
</organism>
<proteinExistence type="predicted"/>
<dbReference type="Proteomes" id="UP000001823">
    <property type="component" value="Chromosome"/>
</dbReference>
<accession>A0A0H2YNS0</accession>
<keyword evidence="3" id="KW-1185">Reference proteome</keyword>
<dbReference type="AlphaFoldDB" id="A0A0H2YNS0"/>
<protein>
    <recommendedName>
        <fullName evidence="1">IrrE N-terminal-like domain-containing protein</fullName>
    </recommendedName>
</protein>
<reference evidence="2 3" key="1">
    <citation type="journal article" date="2006" name="Genome Res.">
        <title>Skewed genomic variability in strains of the toxigenic bacterial pathogen, Clostridium perfringens.</title>
        <authorList>
            <person name="Myers G.S."/>
            <person name="Rasko D.A."/>
            <person name="Cheung J.K."/>
            <person name="Ravel J."/>
            <person name="Seshadri R."/>
            <person name="Deboy R.T."/>
            <person name="Ren Q."/>
            <person name="Varga J."/>
            <person name="Awad M.M."/>
            <person name="Brinkac L.M."/>
            <person name="Daugherty S.C."/>
            <person name="Haft D.H."/>
            <person name="Dodson R.J."/>
            <person name="Madupu R."/>
            <person name="Nelson W.C."/>
            <person name="Rosovitz M.J."/>
            <person name="Sullivan S.A."/>
            <person name="Khouri H."/>
            <person name="Dimitrov G.I."/>
            <person name="Watkins K.L."/>
            <person name="Mulligan S."/>
            <person name="Benton J."/>
            <person name="Radune D."/>
            <person name="Fisher D.J."/>
            <person name="Atkins H.S."/>
            <person name="Hiscox T."/>
            <person name="Jost B.H."/>
            <person name="Billington S.J."/>
            <person name="Songer J.G."/>
            <person name="McClane B.A."/>
            <person name="Titball R.W."/>
            <person name="Rood J.I."/>
            <person name="Melville S.B."/>
            <person name="Paulsen I.T."/>
        </authorList>
    </citation>
    <scope>NUCLEOTIDE SEQUENCE [LARGE SCALE GENOMIC DNA]</scope>
    <source>
        <strain evidence="3">ATCC 13124 / DSM 756 / JCM 1290 / NCIMB 6125 / NCTC 8237 / S 107 / Type A</strain>
    </source>
</reference>
<evidence type="ECO:0000313" key="3">
    <source>
        <dbReference type="Proteomes" id="UP000001823"/>
    </source>
</evidence>
<dbReference type="RefSeq" id="WP_011590808.1">
    <property type="nucleotide sequence ID" value="NC_008261.1"/>
</dbReference>
<sequence>MKSLSDIYSVIEDENIELEEVYFKSSNIEGIYFKVSGMNPIIGIHKNLLTDTRKYISVLAEELGHHFTSSGNLTSECITYSDKINRSKQEKKARMWAANYLVSDEEIIEALLHISGTLSGLALHFNVTEEIIKYKLLSLYLKEDKFRISKLMIMEDEIIYNSCSV</sequence>